<evidence type="ECO:0000256" key="4">
    <source>
        <dbReference type="ARBA" id="ARBA00023002"/>
    </source>
</evidence>
<dbReference type="SUPFAM" id="SSF54719">
    <property type="entry name" value="Fe,Mn superoxide dismutase (SOD), C-terminal domain"/>
    <property type="match status" value="1"/>
</dbReference>
<sequence length="279" mass="29871">MLALASSASLALHPLAAAATRGRTAVHMSVPSGEEELLRRFGLPTPPCTPTRRDLLGLAAGAALVSAMPPPALAEDGMFSLPPLPYDYGALEPHIDAATMKFHHDFHHQAYINNLNKAMAGKEAASLVSLMPGAKAAKLNNAGGGHYNHCMFWTIMGPNCGGEPSGVLAEKISAAYGSFDEFKAAFATAAAGVFGSGWAWLAVAKDGSVKIVTSPNQDNPLMDGDGLIPIMGIDVWEHAYYLKYQNRRPEYITAWWKVINWPKVAEYYETAASGKPIEF</sequence>
<organism evidence="8 9">
    <name type="scientific">Prymnesium parvum</name>
    <name type="common">Toxic golden alga</name>
    <dbReference type="NCBI Taxonomy" id="97485"/>
    <lineage>
        <taxon>Eukaryota</taxon>
        <taxon>Haptista</taxon>
        <taxon>Haptophyta</taxon>
        <taxon>Prymnesiophyceae</taxon>
        <taxon>Prymnesiales</taxon>
        <taxon>Prymnesiaceae</taxon>
        <taxon>Prymnesium</taxon>
    </lineage>
</organism>
<evidence type="ECO:0000313" key="9">
    <source>
        <dbReference type="Proteomes" id="UP001515480"/>
    </source>
</evidence>
<dbReference type="Proteomes" id="UP001515480">
    <property type="component" value="Unassembled WGS sequence"/>
</dbReference>
<dbReference type="GO" id="GO:0004784">
    <property type="term" value="F:superoxide dismutase activity"/>
    <property type="evidence" value="ECO:0007669"/>
    <property type="project" value="UniProtKB-EC"/>
</dbReference>
<dbReference type="PROSITE" id="PS51318">
    <property type="entry name" value="TAT"/>
    <property type="match status" value="1"/>
</dbReference>
<name>A0AB34JCU8_PRYPA</name>
<dbReference type="PANTHER" id="PTHR43595">
    <property type="entry name" value="37S RIBOSOMAL PROTEIN S26, MITOCHONDRIAL"/>
    <property type="match status" value="1"/>
</dbReference>
<dbReference type="PROSITE" id="PS00088">
    <property type="entry name" value="SOD_MN"/>
    <property type="match status" value="1"/>
</dbReference>
<dbReference type="Gene3D" id="3.55.40.20">
    <property type="entry name" value="Iron/manganese superoxide dismutase, C-terminal domain"/>
    <property type="match status" value="1"/>
</dbReference>
<proteinExistence type="inferred from homology"/>
<dbReference type="GO" id="GO:0046872">
    <property type="term" value="F:metal ion binding"/>
    <property type="evidence" value="ECO:0007669"/>
    <property type="project" value="UniProtKB-KW"/>
</dbReference>
<dbReference type="EC" id="1.15.1.1" evidence="2"/>
<evidence type="ECO:0000259" key="6">
    <source>
        <dbReference type="Pfam" id="PF00081"/>
    </source>
</evidence>
<dbReference type="GO" id="GO:0005737">
    <property type="term" value="C:cytoplasm"/>
    <property type="evidence" value="ECO:0007669"/>
    <property type="project" value="TreeGrafter"/>
</dbReference>
<dbReference type="SUPFAM" id="SSF46609">
    <property type="entry name" value="Fe,Mn superoxide dismutase (SOD), N-terminal domain"/>
    <property type="match status" value="1"/>
</dbReference>
<dbReference type="InterPro" id="IPR036314">
    <property type="entry name" value="SOD_C_sf"/>
</dbReference>
<accession>A0AB34JCU8</accession>
<keyword evidence="9" id="KW-1185">Reference proteome</keyword>
<feature type="chain" id="PRO_5044324059" description="superoxide dismutase" evidence="5">
    <location>
        <begin position="19"/>
        <end position="279"/>
    </location>
</feature>
<dbReference type="InterPro" id="IPR019833">
    <property type="entry name" value="Mn/Fe_SOD_BS"/>
</dbReference>
<comment type="similarity">
    <text evidence="1">Belongs to the iron/manganese superoxide dismutase family.</text>
</comment>
<evidence type="ECO:0000313" key="8">
    <source>
        <dbReference type="EMBL" id="KAL1518813.1"/>
    </source>
</evidence>
<keyword evidence="4" id="KW-0560">Oxidoreductase</keyword>
<keyword evidence="5" id="KW-0732">Signal</keyword>
<dbReference type="InterPro" id="IPR001189">
    <property type="entry name" value="Mn/Fe_SOD"/>
</dbReference>
<dbReference type="PRINTS" id="PR01703">
    <property type="entry name" value="MNSODISMTASE"/>
</dbReference>
<dbReference type="Gene3D" id="1.10.287.990">
    <property type="entry name" value="Fe,Mn superoxide dismutase (SOD) domain"/>
    <property type="match status" value="1"/>
</dbReference>
<evidence type="ECO:0000256" key="3">
    <source>
        <dbReference type="ARBA" id="ARBA00022723"/>
    </source>
</evidence>
<dbReference type="InterPro" id="IPR019832">
    <property type="entry name" value="Mn/Fe_SOD_C"/>
</dbReference>
<feature type="domain" description="Manganese/iron superoxide dismutase C-terminal" evidence="7">
    <location>
        <begin position="164"/>
        <end position="266"/>
    </location>
</feature>
<dbReference type="InterPro" id="IPR006311">
    <property type="entry name" value="TAT_signal"/>
</dbReference>
<dbReference type="FunFam" id="3.55.40.20:FF:000001">
    <property type="entry name" value="Superoxide dismutase"/>
    <property type="match status" value="1"/>
</dbReference>
<feature type="domain" description="Manganese/iron superoxide dismutase N-terminal" evidence="6">
    <location>
        <begin position="79"/>
        <end position="156"/>
    </location>
</feature>
<dbReference type="InterPro" id="IPR036324">
    <property type="entry name" value="Mn/Fe_SOD_N_sf"/>
</dbReference>
<evidence type="ECO:0000259" key="7">
    <source>
        <dbReference type="Pfam" id="PF02777"/>
    </source>
</evidence>
<dbReference type="EMBL" id="JBGBPQ010000010">
    <property type="protein sequence ID" value="KAL1518813.1"/>
    <property type="molecule type" value="Genomic_DNA"/>
</dbReference>
<comment type="caution">
    <text evidence="8">The sequence shown here is derived from an EMBL/GenBank/DDBJ whole genome shotgun (WGS) entry which is preliminary data.</text>
</comment>
<gene>
    <name evidence="8" type="ORF">AB1Y20_003092</name>
</gene>
<reference evidence="8 9" key="1">
    <citation type="journal article" date="2024" name="Science">
        <title>Giant polyketide synthase enzymes in the biosynthesis of giant marine polyether toxins.</title>
        <authorList>
            <person name="Fallon T.R."/>
            <person name="Shende V.V."/>
            <person name="Wierzbicki I.H."/>
            <person name="Pendleton A.L."/>
            <person name="Watervoot N.F."/>
            <person name="Auber R.P."/>
            <person name="Gonzalez D.J."/>
            <person name="Wisecaver J.H."/>
            <person name="Moore B.S."/>
        </authorList>
    </citation>
    <scope>NUCLEOTIDE SEQUENCE [LARGE SCALE GENOMIC DNA]</scope>
    <source>
        <strain evidence="8 9">12B1</strain>
    </source>
</reference>
<evidence type="ECO:0000256" key="2">
    <source>
        <dbReference type="ARBA" id="ARBA00012682"/>
    </source>
</evidence>
<dbReference type="PANTHER" id="PTHR43595:SF2">
    <property type="entry name" value="SMALL RIBOSOMAL SUBUNIT PROTEIN MS42"/>
    <property type="match status" value="1"/>
</dbReference>
<feature type="signal peptide" evidence="5">
    <location>
        <begin position="1"/>
        <end position="18"/>
    </location>
</feature>
<keyword evidence="3" id="KW-0479">Metal-binding</keyword>
<dbReference type="Pfam" id="PF00081">
    <property type="entry name" value="Sod_Fe_N"/>
    <property type="match status" value="1"/>
</dbReference>
<dbReference type="AlphaFoldDB" id="A0AB34JCU8"/>
<dbReference type="Pfam" id="PF02777">
    <property type="entry name" value="Sod_Fe_C"/>
    <property type="match status" value="1"/>
</dbReference>
<dbReference type="InterPro" id="IPR019831">
    <property type="entry name" value="Mn/Fe_SOD_N"/>
</dbReference>
<evidence type="ECO:0000256" key="5">
    <source>
        <dbReference type="SAM" id="SignalP"/>
    </source>
</evidence>
<evidence type="ECO:0000256" key="1">
    <source>
        <dbReference type="ARBA" id="ARBA00008714"/>
    </source>
</evidence>
<protein>
    <recommendedName>
        <fullName evidence="2">superoxide dismutase</fullName>
        <ecNumber evidence="2">1.15.1.1</ecNumber>
    </recommendedName>
</protein>